<dbReference type="RefSeq" id="WP_093364764.1">
    <property type="nucleotide sequence ID" value="NZ_FOZZ01000004.1"/>
</dbReference>
<accession>A0A1I6S599</accession>
<keyword evidence="1" id="KW-0472">Membrane</keyword>
<protein>
    <recommendedName>
        <fullName evidence="4">DUF4350 domain-containing protein</fullName>
    </recommendedName>
</protein>
<organism evidence="2 3">
    <name type="scientific">Sphingobacterium wenxiniae</name>
    <dbReference type="NCBI Taxonomy" id="683125"/>
    <lineage>
        <taxon>Bacteria</taxon>
        <taxon>Pseudomonadati</taxon>
        <taxon>Bacteroidota</taxon>
        <taxon>Sphingobacteriia</taxon>
        <taxon>Sphingobacteriales</taxon>
        <taxon>Sphingobacteriaceae</taxon>
        <taxon>Sphingobacterium</taxon>
    </lineage>
</organism>
<dbReference type="AlphaFoldDB" id="A0A1I6S599"/>
<gene>
    <name evidence="2" type="ORF">SAMN05660206_104116</name>
</gene>
<feature type="transmembrane region" description="Helical" evidence="1">
    <location>
        <begin position="21"/>
        <end position="38"/>
    </location>
</feature>
<evidence type="ECO:0008006" key="4">
    <source>
        <dbReference type="Google" id="ProtNLM"/>
    </source>
</evidence>
<sequence>MKVASEINYSILWSMDAKRVYSLYILCIWCLITPHLFAQTVSDPNFEVKIDNPLYPDQDGPLILYDTNHHNAFSLTGQYKTFADIVRAEGYQLRDQSAVISKEALSKVKLFVTANVLSHPSNWDLPNASIYSEEEIELLYKWVHDEGGGLFIITDHMPCAGAVSELAARFGFNMMNGFTDRLDGGAELFNDTLGNLLPTAVTNMEGRKVNQIRCWGGGGFIPPKEAVVFSRLGKEYRVYFPTKVKDMETAIRDNIPYIFGQHLANGAILNCGKGRVCIFADAAPFTALLQGINSKERGMNHPDARDHVHLLRNILQWLHR</sequence>
<keyword evidence="1" id="KW-0812">Transmembrane</keyword>
<proteinExistence type="predicted"/>
<evidence type="ECO:0000313" key="3">
    <source>
        <dbReference type="Proteomes" id="UP000198785"/>
    </source>
</evidence>
<dbReference type="STRING" id="683125.SAMN05660206_104116"/>
<dbReference type="SUPFAM" id="SSF52317">
    <property type="entry name" value="Class I glutamine amidotransferase-like"/>
    <property type="match status" value="1"/>
</dbReference>
<dbReference type="InterPro" id="IPR029062">
    <property type="entry name" value="Class_I_gatase-like"/>
</dbReference>
<keyword evidence="3" id="KW-1185">Reference proteome</keyword>
<name>A0A1I6S599_9SPHI</name>
<dbReference type="OrthoDB" id="6397329at2"/>
<keyword evidence="1" id="KW-1133">Transmembrane helix</keyword>
<dbReference type="Proteomes" id="UP000198785">
    <property type="component" value="Unassembled WGS sequence"/>
</dbReference>
<reference evidence="2 3" key="1">
    <citation type="submission" date="2016-10" db="EMBL/GenBank/DDBJ databases">
        <authorList>
            <person name="de Groot N.N."/>
        </authorList>
    </citation>
    <scope>NUCLEOTIDE SEQUENCE [LARGE SCALE GENOMIC DNA]</scope>
    <source>
        <strain evidence="2 3">DSM 22789</strain>
    </source>
</reference>
<dbReference type="EMBL" id="FOZZ01000004">
    <property type="protein sequence ID" value="SFS72135.1"/>
    <property type="molecule type" value="Genomic_DNA"/>
</dbReference>
<evidence type="ECO:0000313" key="2">
    <source>
        <dbReference type="EMBL" id="SFS72135.1"/>
    </source>
</evidence>
<evidence type="ECO:0000256" key="1">
    <source>
        <dbReference type="SAM" id="Phobius"/>
    </source>
</evidence>